<dbReference type="GO" id="GO:0031625">
    <property type="term" value="F:ubiquitin protein ligase binding"/>
    <property type="evidence" value="ECO:0007669"/>
    <property type="project" value="TreeGrafter"/>
</dbReference>
<dbReference type="SUPFAM" id="SSF54197">
    <property type="entry name" value="HIT-like"/>
    <property type="match status" value="1"/>
</dbReference>
<sequence>MRKDEIFWKLRWFSWHVSLTTHNKDVLVCPIKPTERFRDLQPEELTDLFQTSQKVAKVVEQHFKVTSLTIAIQDGPEAGQTVKVSAF</sequence>
<dbReference type="Pfam" id="PF01230">
    <property type="entry name" value="HIT"/>
    <property type="match status" value="1"/>
</dbReference>
<dbReference type="InterPro" id="IPR036265">
    <property type="entry name" value="HIT-like_sf"/>
</dbReference>
<dbReference type="GO" id="GO:0005886">
    <property type="term" value="C:plasma membrane"/>
    <property type="evidence" value="ECO:0007669"/>
    <property type="project" value="TreeGrafter"/>
</dbReference>
<proteinExistence type="predicted"/>
<gene>
    <name evidence="2" type="ORF">scyTo_0006688</name>
</gene>
<evidence type="ECO:0000313" key="2">
    <source>
        <dbReference type="EMBL" id="GCB73242.1"/>
    </source>
</evidence>
<dbReference type="AlphaFoldDB" id="A0A401PJE3"/>
<dbReference type="InterPro" id="IPR011146">
    <property type="entry name" value="HIT-like"/>
</dbReference>
<dbReference type="GO" id="GO:0072332">
    <property type="term" value="P:intrinsic apoptotic signaling pathway by p53 class mediator"/>
    <property type="evidence" value="ECO:0007669"/>
    <property type="project" value="TreeGrafter"/>
</dbReference>
<dbReference type="Gene3D" id="3.30.428.10">
    <property type="entry name" value="HIT-like"/>
    <property type="match status" value="1"/>
</dbReference>
<dbReference type="GO" id="GO:0015964">
    <property type="term" value="P:diadenosine triphosphate catabolic process"/>
    <property type="evidence" value="ECO:0007669"/>
    <property type="project" value="TreeGrafter"/>
</dbReference>
<dbReference type="InterPro" id="IPR052677">
    <property type="entry name" value="Dinucleoside_ppp_hydrolase"/>
</dbReference>
<dbReference type="GO" id="GO:0005737">
    <property type="term" value="C:cytoplasm"/>
    <property type="evidence" value="ECO:0007669"/>
    <property type="project" value="TreeGrafter"/>
</dbReference>
<reference evidence="2 3" key="1">
    <citation type="journal article" date="2018" name="Nat. Ecol. Evol.">
        <title>Shark genomes provide insights into elasmobranch evolution and the origin of vertebrates.</title>
        <authorList>
            <person name="Hara Y"/>
            <person name="Yamaguchi K"/>
            <person name="Onimaru K"/>
            <person name="Kadota M"/>
            <person name="Koyanagi M"/>
            <person name="Keeley SD"/>
            <person name="Tatsumi K"/>
            <person name="Tanaka K"/>
            <person name="Motone F"/>
            <person name="Kageyama Y"/>
            <person name="Nozu R"/>
            <person name="Adachi N"/>
            <person name="Nishimura O"/>
            <person name="Nakagawa R"/>
            <person name="Tanegashima C"/>
            <person name="Kiyatake I"/>
            <person name="Matsumoto R"/>
            <person name="Murakumo K"/>
            <person name="Nishida K"/>
            <person name="Terakita A"/>
            <person name="Kuratani S"/>
            <person name="Sato K"/>
            <person name="Hyodo S Kuraku.S."/>
        </authorList>
    </citation>
    <scope>NUCLEOTIDE SEQUENCE [LARGE SCALE GENOMIC DNA]</scope>
</reference>
<organism evidence="2 3">
    <name type="scientific">Scyliorhinus torazame</name>
    <name type="common">Cloudy catshark</name>
    <name type="synonym">Catulus torazame</name>
    <dbReference type="NCBI Taxonomy" id="75743"/>
    <lineage>
        <taxon>Eukaryota</taxon>
        <taxon>Metazoa</taxon>
        <taxon>Chordata</taxon>
        <taxon>Craniata</taxon>
        <taxon>Vertebrata</taxon>
        <taxon>Chondrichthyes</taxon>
        <taxon>Elasmobranchii</taxon>
        <taxon>Galeomorphii</taxon>
        <taxon>Galeoidea</taxon>
        <taxon>Carcharhiniformes</taxon>
        <taxon>Scyliorhinidae</taxon>
        <taxon>Scyliorhinus</taxon>
    </lineage>
</organism>
<dbReference type="PANTHER" id="PTHR46981:SF1">
    <property type="entry name" value="BIS(5'-ADENOSYL)-TRIPHOSPHATASE"/>
    <property type="match status" value="1"/>
</dbReference>
<dbReference type="GO" id="GO:0006163">
    <property type="term" value="P:purine nucleotide metabolic process"/>
    <property type="evidence" value="ECO:0007669"/>
    <property type="project" value="TreeGrafter"/>
</dbReference>
<dbReference type="PANTHER" id="PTHR46981">
    <property type="entry name" value="BIS(5'-ADENOSYL)-TRIPHOSPHATASE"/>
    <property type="match status" value="1"/>
</dbReference>
<dbReference type="Proteomes" id="UP000288216">
    <property type="component" value="Unassembled WGS sequence"/>
</dbReference>
<accession>A0A401PJE3</accession>
<evidence type="ECO:0000259" key="1">
    <source>
        <dbReference type="Pfam" id="PF01230"/>
    </source>
</evidence>
<dbReference type="GO" id="GO:0047710">
    <property type="term" value="F:bis(5'-adenosyl)-triphosphatase activity"/>
    <property type="evidence" value="ECO:0007669"/>
    <property type="project" value="TreeGrafter"/>
</dbReference>
<dbReference type="OMA" id="WICTSAL"/>
<dbReference type="EMBL" id="BFAA01002300">
    <property type="protein sequence ID" value="GCB73242.1"/>
    <property type="molecule type" value="Genomic_DNA"/>
</dbReference>
<dbReference type="GO" id="GO:0005634">
    <property type="term" value="C:nucleus"/>
    <property type="evidence" value="ECO:0007669"/>
    <property type="project" value="TreeGrafter"/>
</dbReference>
<protein>
    <recommendedName>
        <fullName evidence="1">HIT domain-containing protein</fullName>
    </recommendedName>
</protein>
<dbReference type="STRING" id="75743.A0A401PJE3"/>
<feature type="domain" description="HIT" evidence="1">
    <location>
        <begin position="26"/>
        <end position="83"/>
    </location>
</feature>
<dbReference type="OrthoDB" id="680339at2759"/>
<name>A0A401PJE3_SCYTO</name>
<dbReference type="GO" id="GO:0032435">
    <property type="term" value="P:negative regulation of proteasomal ubiquitin-dependent protein catabolic process"/>
    <property type="evidence" value="ECO:0007669"/>
    <property type="project" value="TreeGrafter"/>
</dbReference>
<comment type="caution">
    <text evidence="2">The sequence shown here is derived from an EMBL/GenBank/DDBJ whole genome shotgun (WGS) entry which is preliminary data.</text>
</comment>
<evidence type="ECO:0000313" key="3">
    <source>
        <dbReference type="Proteomes" id="UP000288216"/>
    </source>
</evidence>
<keyword evidence="3" id="KW-1185">Reference proteome</keyword>